<dbReference type="EMBL" id="SZNT01000859">
    <property type="protein sequence ID" value="TKG99099.1"/>
    <property type="molecule type" value="Genomic_DNA"/>
</dbReference>
<evidence type="ECO:0000256" key="4">
    <source>
        <dbReference type="ARBA" id="ARBA00022989"/>
    </source>
</evidence>
<dbReference type="InterPro" id="IPR002797">
    <property type="entry name" value="Polysacc_synth"/>
</dbReference>
<feature type="transmembrane region" description="Helical" evidence="6">
    <location>
        <begin position="113"/>
        <end position="134"/>
    </location>
</feature>
<comment type="subcellular location">
    <subcellularLocation>
        <location evidence="1">Cell membrane</location>
        <topology evidence="1">Multi-pass membrane protein</topology>
    </subcellularLocation>
</comment>
<evidence type="ECO:0000313" key="7">
    <source>
        <dbReference type="EMBL" id="TKG99099.1"/>
    </source>
</evidence>
<reference evidence="7 8" key="1">
    <citation type="journal article" date="2019" name="Environ. Microbiol.">
        <title>An active ?-lactamase is a part of an orchestrated cell wall stress resistance network of Bacillus subtilis and related rhizosphere species.</title>
        <authorList>
            <person name="Bucher T."/>
            <person name="Keren-Paz A."/>
            <person name="Hausser J."/>
            <person name="Olender T."/>
            <person name="Cytryn E."/>
            <person name="Kolodkin-Gal I."/>
        </authorList>
    </citation>
    <scope>NUCLEOTIDE SEQUENCE [LARGE SCALE GENOMIC DNA]</scope>
    <source>
        <strain evidence="7 8">I4</strain>
    </source>
</reference>
<dbReference type="PANTHER" id="PTHR30250">
    <property type="entry name" value="PST FAMILY PREDICTED COLANIC ACID TRANSPORTER"/>
    <property type="match status" value="1"/>
</dbReference>
<keyword evidence="3 6" id="KW-0812">Transmembrane</keyword>
<keyword evidence="2" id="KW-1003">Cell membrane</keyword>
<evidence type="ECO:0000256" key="2">
    <source>
        <dbReference type="ARBA" id="ARBA00022475"/>
    </source>
</evidence>
<protein>
    <submittedName>
        <fullName evidence="7">Polysaccharide biosynthesis protein</fullName>
    </submittedName>
</protein>
<comment type="caution">
    <text evidence="7">The sequence shown here is derived from an EMBL/GenBank/DDBJ whole genome shotgun (WGS) entry which is preliminary data.</text>
</comment>
<feature type="transmembrane region" description="Helical" evidence="6">
    <location>
        <begin position="12"/>
        <end position="33"/>
    </location>
</feature>
<sequence length="146" mass="16928">MNNNLIKKFFSFSYGSFLGLIIGFITTMITTRILQPEEFGKVSMFTLAINISMIFAIFGTDQAFVRFFYEEEKSKRGGLLYSCLKPVFYLTFFLLLIFLFFQKKISLMLFGEYNNIVAAMLALGIIVQILYRYASLVIRMQQKGHL</sequence>
<feature type="non-terminal residue" evidence="7">
    <location>
        <position position="146"/>
    </location>
</feature>
<evidence type="ECO:0000313" key="8">
    <source>
        <dbReference type="Proteomes" id="UP000309170"/>
    </source>
</evidence>
<accession>A0A9X9EPN0</accession>
<dbReference type="Pfam" id="PF01943">
    <property type="entry name" value="Polysacc_synt"/>
    <property type="match status" value="1"/>
</dbReference>
<keyword evidence="5 6" id="KW-0472">Membrane</keyword>
<feature type="transmembrane region" description="Helical" evidence="6">
    <location>
        <begin position="79"/>
        <end position="101"/>
    </location>
</feature>
<proteinExistence type="predicted"/>
<dbReference type="PANTHER" id="PTHR30250:SF11">
    <property type="entry name" value="O-ANTIGEN TRANSPORTER-RELATED"/>
    <property type="match status" value="1"/>
</dbReference>
<keyword evidence="4 6" id="KW-1133">Transmembrane helix</keyword>
<feature type="transmembrane region" description="Helical" evidence="6">
    <location>
        <begin position="39"/>
        <end position="58"/>
    </location>
</feature>
<dbReference type="GO" id="GO:0005886">
    <property type="term" value="C:plasma membrane"/>
    <property type="evidence" value="ECO:0007669"/>
    <property type="project" value="UniProtKB-SubCell"/>
</dbReference>
<dbReference type="RefSeq" id="WP_170971788.1">
    <property type="nucleotide sequence ID" value="NZ_SZNT01000859.1"/>
</dbReference>
<name>A0A9X9EPN0_9BACI</name>
<evidence type="ECO:0000256" key="5">
    <source>
        <dbReference type="ARBA" id="ARBA00023136"/>
    </source>
</evidence>
<evidence type="ECO:0000256" key="6">
    <source>
        <dbReference type="SAM" id="Phobius"/>
    </source>
</evidence>
<dbReference type="AlphaFoldDB" id="A0A9X9EPN0"/>
<organism evidence="7 8">
    <name type="scientific">Peribacillus simplex</name>
    <dbReference type="NCBI Taxonomy" id="1478"/>
    <lineage>
        <taxon>Bacteria</taxon>
        <taxon>Bacillati</taxon>
        <taxon>Bacillota</taxon>
        <taxon>Bacilli</taxon>
        <taxon>Bacillales</taxon>
        <taxon>Bacillaceae</taxon>
        <taxon>Peribacillus</taxon>
    </lineage>
</organism>
<evidence type="ECO:0000256" key="3">
    <source>
        <dbReference type="ARBA" id="ARBA00022692"/>
    </source>
</evidence>
<dbReference type="InterPro" id="IPR050833">
    <property type="entry name" value="Poly_Biosynth_Transport"/>
</dbReference>
<dbReference type="Proteomes" id="UP000309170">
    <property type="component" value="Unassembled WGS sequence"/>
</dbReference>
<gene>
    <name evidence="7" type="ORF">FC678_26055</name>
</gene>
<evidence type="ECO:0000256" key="1">
    <source>
        <dbReference type="ARBA" id="ARBA00004651"/>
    </source>
</evidence>